<sequence>MFKRTEPTDCSITWQGQAIPARAGEPLAAALIAAGITQFRTTVVSGAPRAPFCMMGSCFDCLVEVNGEANRQACMTLVTPGMAANPMQPEVVGA</sequence>
<evidence type="ECO:0000313" key="3">
    <source>
        <dbReference type="Proteomes" id="UP000282957"/>
    </source>
</evidence>
<organism evidence="2 3">
    <name type="scientific">Rhodovarius crocodyli</name>
    <dbReference type="NCBI Taxonomy" id="1979269"/>
    <lineage>
        <taxon>Bacteria</taxon>
        <taxon>Pseudomonadati</taxon>
        <taxon>Pseudomonadota</taxon>
        <taxon>Alphaproteobacteria</taxon>
        <taxon>Acetobacterales</taxon>
        <taxon>Roseomonadaceae</taxon>
        <taxon>Rhodovarius</taxon>
    </lineage>
</organism>
<name>A0A437MEA2_9PROT</name>
<dbReference type="Pfam" id="PF13510">
    <property type="entry name" value="Fer2_4"/>
    <property type="match status" value="1"/>
</dbReference>
<dbReference type="InterPro" id="IPR042204">
    <property type="entry name" value="2Fe-2S-bd_N"/>
</dbReference>
<keyword evidence="1" id="KW-0560">Oxidoreductase</keyword>
<dbReference type="AlphaFoldDB" id="A0A437MEA2"/>
<evidence type="ECO:0000313" key="2">
    <source>
        <dbReference type="EMBL" id="RVT95974.1"/>
    </source>
</evidence>
<comment type="caution">
    <text evidence="2">The sequence shown here is derived from an EMBL/GenBank/DDBJ whole genome shotgun (WGS) entry which is preliminary data.</text>
</comment>
<proteinExistence type="predicted"/>
<dbReference type="EMBL" id="SACL01000004">
    <property type="protein sequence ID" value="RVT95974.1"/>
    <property type="molecule type" value="Genomic_DNA"/>
</dbReference>
<dbReference type="InterPro" id="IPR036010">
    <property type="entry name" value="2Fe-2S_ferredoxin-like_sf"/>
</dbReference>
<dbReference type="GO" id="GO:0016491">
    <property type="term" value="F:oxidoreductase activity"/>
    <property type="evidence" value="ECO:0007669"/>
    <property type="project" value="UniProtKB-KW"/>
</dbReference>
<dbReference type="OrthoDB" id="573392at2"/>
<protein>
    <submittedName>
        <fullName evidence="2">(2Fe-2S)-binding protein</fullName>
    </submittedName>
</protein>
<dbReference type="Proteomes" id="UP000282957">
    <property type="component" value="Unassembled WGS sequence"/>
</dbReference>
<dbReference type="GO" id="GO:0051536">
    <property type="term" value="F:iron-sulfur cluster binding"/>
    <property type="evidence" value="ECO:0007669"/>
    <property type="project" value="InterPro"/>
</dbReference>
<keyword evidence="3" id="KW-1185">Reference proteome</keyword>
<dbReference type="RefSeq" id="WP_127787907.1">
    <property type="nucleotide sequence ID" value="NZ_SACL01000004.1"/>
</dbReference>
<gene>
    <name evidence="2" type="ORF">EOD42_12635</name>
</gene>
<reference evidence="2 3" key="1">
    <citation type="submission" date="2019-01" db="EMBL/GenBank/DDBJ databases">
        <authorList>
            <person name="Chen W.-M."/>
        </authorList>
    </citation>
    <scope>NUCLEOTIDE SEQUENCE [LARGE SCALE GENOMIC DNA]</scope>
    <source>
        <strain evidence="2 3">CCP-6</strain>
    </source>
</reference>
<accession>A0A437MEA2</accession>
<dbReference type="Gene3D" id="3.10.20.440">
    <property type="entry name" value="2Fe-2S iron-sulphur cluster binding domain, sarcosine oxidase, alpha subunit, N-terminal domain"/>
    <property type="match status" value="1"/>
</dbReference>
<dbReference type="SUPFAM" id="SSF54292">
    <property type="entry name" value="2Fe-2S ferredoxin-like"/>
    <property type="match status" value="1"/>
</dbReference>
<evidence type="ECO:0000256" key="1">
    <source>
        <dbReference type="ARBA" id="ARBA00023002"/>
    </source>
</evidence>